<feature type="signal peptide" evidence="5">
    <location>
        <begin position="1"/>
        <end position="27"/>
    </location>
</feature>
<dbReference type="Gene3D" id="3.40.190.10">
    <property type="entry name" value="Periplasmic binding protein-like II"/>
    <property type="match status" value="2"/>
</dbReference>
<evidence type="ECO:0000256" key="2">
    <source>
        <dbReference type="ARBA" id="ARBA00010742"/>
    </source>
</evidence>
<evidence type="ECO:0000256" key="4">
    <source>
        <dbReference type="ARBA" id="ARBA00022729"/>
    </source>
</evidence>
<keyword evidence="4 5" id="KW-0732">Signal</keyword>
<keyword evidence="8" id="KW-1185">Reference proteome</keyword>
<sequence length="343" mass="35443">MSPVIRRTVPAIVLAGAMMLAATGCLAGERAGAAAPAEDAAAGWSSDTLSIDFATYNPLSLVVKDQRLLEEALGEEVTVEWVQSAGSNKANELLRSGSLDVGSTAGSAALLARANGSPIQVIDVYSQPEWSAIVVPAGSPITSVADLRGATIAATAGTDPYFFLLQALVAEGLSVGDVAVQNLQHADGRAALEAGSVDAWAGLDPIMAAAEVESGATLLYRDVEFNSFGFLNATEEFITEHPDLAQVVVDAYEQARTWAIAHPEETAELLAEIAGIDLAVATTVIRERTNLDVDGVPGAAQRDVLERIAPVLVDSDAVSGGQAAVDAALQSIVHPDFARAATE</sequence>
<evidence type="ECO:0000313" key="8">
    <source>
        <dbReference type="Proteomes" id="UP000295748"/>
    </source>
</evidence>
<protein>
    <submittedName>
        <fullName evidence="7">Aliphatic sulfonate ABC transporter substrate-binding protein</fullName>
    </submittedName>
</protein>
<comment type="similarity">
    <text evidence="2">Belongs to the bacterial solute-binding protein SsuA/TauA family.</text>
</comment>
<dbReference type="PANTHER" id="PTHR30024:SF21">
    <property type="entry name" value="ABC TRANSPORTER SUBSTRATE-BINDING PROTEIN"/>
    <property type="match status" value="1"/>
</dbReference>
<dbReference type="PANTHER" id="PTHR30024">
    <property type="entry name" value="ALIPHATIC SULFONATES-BINDING PROTEIN-RELATED"/>
    <property type="match status" value="1"/>
</dbReference>
<dbReference type="InterPro" id="IPR015168">
    <property type="entry name" value="SsuA/THI5"/>
</dbReference>
<evidence type="ECO:0000313" key="7">
    <source>
        <dbReference type="EMBL" id="QBR88745.1"/>
    </source>
</evidence>
<dbReference type="Pfam" id="PF09084">
    <property type="entry name" value="NMT1"/>
    <property type="match status" value="1"/>
</dbReference>
<evidence type="ECO:0000259" key="6">
    <source>
        <dbReference type="SMART" id="SM00062"/>
    </source>
</evidence>
<name>A0ABX5SV85_9MICO</name>
<dbReference type="NCBIfam" id="TIGR01728">
    <property type="entry name" value="SsuA_fam"/>
    <property type="match status" value="1"/>
</dbReference>
<feature type="chain" id="PRO_5046129904" evidence="5">
    <location>
        <begin position="28"/>
        <end position="343"/>
    </location>
</feature>
<gene>
    <name evidence="7" type="ORF">E4K62_08595</name>
</gene>
<dbReference type="InterPro" id="IPR001638">
    <property type="entry name" value="Solute-binding_3/MltF_N"/>
</dbReference>
<dbReference type="SUPFAM" id="SSF53850">
    <property type="entry name" value="Periplasmic binding protein-like II"/>
    <property type="match status" value="1"/>
</dbReference>
<dbReference type="RefSeq" id="WP_135066243.1">
    <property type="nucleotide sequence ID" value="NZ_CP038266.1"/>
</dbReference>
<accession>A0ABX5SV85</accession>
<reference evidence="7 8" key="1">
    <citation type="submission" date="2019-03" db="EMBL/GenBank/DDBJ databases">
        <authorList>
            <person name="Dong K."/>
        </authorList>
    </citation>
    <scope>NUCLEOTIDE SEQUENCE [LARGE SCALE GENOMIC DNA]</scope>
    <source>
        <strain evidence="8">dk512</strain>
    </source>
</reference>
<comment type="subcellular location">
    <subcellularLocation>
        <location evidence="1">Periplasm</location>
    </subcellularLocation>
</comment>
<evidence type="ECO:0000256" key="5">
    <source>
        <dbReference type="SAM" id="SignalP"/>
    </source>
</evidence>
<proteinExistence type="inferred from homology"/>
<dbReference type="Proteomes" id="UP000295748">
    <property type="component" value="Chromosome"/>
</dbReference>
<keyword evidence="3" id="KW-0813">Transport</keyword>
<dbReference type="SMART" id="SM00062">
    <property type="entry name" value="PBPb"/>
    <property type="match status" value="1"/>
</dbReference>
<evidence type="ECO:0000256" key="3">
    <source>
        <dbReference type="ARBA" id="ARBA00022448"/>
    </source>
</evidence>
<feature type="domain" description="Solute-binding protein family 3/N-terminal" evidence="6">
    <location>
        <begin position="48"/>
        <end position="268"/>
    </location>
</feature>
<dbReference type="InterPro" id="IPR010067">
    <property type="entry name" value="ABC_SsuA_sub-bd"/>
</dbReference>
<organism evidence="7 8">
    <name type="scientific">Microbacterium wangchenii</name>
    <dbReference type="NCBI Taxonomy" id="2541726"/>
    <lineage>
        <taxon>Bacteria</taxon>
        <taxon>Bacillati</taxon>
        <taxon>Actinomycetota</taxon>
        <taxon>Actinomycetes</taxon>
        <taxon>Micrococcales</taxon>
        <taxon>Microbacteriaceae</taxon>
        <taxon>Microbacterium</taxon>
    </lineage>
</organism>
<evidence type="ECO:0000256" key="1">
    <source>
        <dbReference type="ARBA" id="ARBA00004418"/>
    </source>
</evidence>
<dbReference type="PROSITE" id="PS51257">
    <property type="entry name" value="PROKAR_LIPOPROTEIN"/>
    <property type="match status" value="1"/>
</dbReference>
<dbReference type="EMBL" id="CP038266">
    <property type="protein sequence ID" value="QBR88745.1"/>
    <property type="molecule type" value="Genomic_DNA"/>
</dbReference>